<gene>
    <name evidence="2" type="ORF">WG78_17495</name>
</gene>
<keyword evidence="3" id="KW-1185">Reference proteome</keyword>
<accession>A0A0N0GLZ1</accession>
<evidence type="ECO:0008006" key="4">
    <source>
        <dbReference type="Google" id="ProtNLM"/>
    </source>
</evidence>
<feature type="region of interest" description="Disordered" evidence="1">
    <location>
        <begin position="215"/>
        <end position="249"/>
    </location>
</feature>
<protein>
    <recommendedName>
        <fullName evidence="4">DUF5610 domain-containing protein</fullName>
    </recommendedName>
</protein>
<organism evidence="2 3">
    <name type="scientific">Amantichitinum ursilacus</name>
    <dbReference type="NCBI Taxonomy" id="857265"/>
    <lineage>
        <taxon>Bacteria</taxon>
        <taxon>Pseudomonadati</taxon>
        <taxon>Pseudomonadota</taxon>
        <taxon>Betaproteobacteria</taxon>
        <taxon>Neisseriales</taxon>
        <taxon>Chitinibacteraceae</taxon>
        <taxon>Amantichitinum</taxon>
    </lineage>
</organism>
<evidence type="ECO:0000313" key="2">
    <source>
        <dbReference type="EMBL" id="KPC50425.1"/>
    </source>
</evidence>
<dbReference type="RefSeq" id="WP_152969275.1">
    <property type="nucleotide sequence ID" value="NZ_LAQT01000029.1"/>
</dbReference>
<evidence type="ECO:0000313" key="3">
    <source>
        <dbReference type="Proteomes" id="UP000037939"/>
    </source>
</evidence>
<dbReference type="AlphaFoldDB" id="A0A0N0GLZ1"/>
<proteinExistence type="predicted"/>
<evidence type="ECO:0000256" key="1">
    <source>
        <dbReference type="SAM" id="MobiDB-lite"/>
    </source>
</evidence>
<sequence>MALNLSGINLQSATYANKLNQLADNANSKTSSTDTNSSTAAQDKVTLGGGVDANALTYSNPTASNANSNASASASDSSDSAKGVDLASMLADSNDKVAQFTEMLSKILQQQGLTASKVVSGEQQISADPQTIAAAKQAVSEDGEFGVKNTATRILSFAKAAIAADPSKLDQIKDAIQSGFDQAAQYFGGKLPDISNQTHDAIMATLDSWSKNGIPSGDVQVVMPNSDGSDGSNGTDSANQTADASSSAATLYSTTSFSYTQTTIKTSA</sequence>
<dbReference type="EMBL" id="LAQT01000029">
    <property type="protein sequence ID" value="KPC50425.1"/>
    <property type="molecule type" value="Genomic_DNA"/>
</dbReference>
<feature type="compositionally biased region" description="Low complexity" evidence="1">
    <location>
        <begin position="225"/>
        <end position="249"/>
    </location>
</feature>
<dbReference type="OrthoDB" id="49105at2"/>
<comment type="caution">
    <text evidence="2">The sequence shown here is derived from an EMBL/GenBank/DDBJ whole genome shotgun (WGS) entry which is preliminary data.</text>
</comment>
<dbReference type="STRING" id="857265.WG78_17495"/>
<name>A0A0N0GLZ1_9NEIS</name>
<reference evidence="2 3" key="1">
    <citation type="submission" date="2015-07" db="EMBL/GenBank/DDBJ databases">
        <title>Draft genome sequence of the Amantichitinum ursilacus IGB-41, a new chitin-degrading bacterium.</title>
        <authorList>
            <person name="Kirstahler P."/>
            <person name="Guenther M."/>
            <person name="Grumaz C."/>
            <person name="Rupp S."/>
            <person name="Zibek S."/>
            <person name="Sohn K."/>
        </authorList>
    </citation>
    <scope>NUCLEOTIDE SEQUENCE [LARGE SCALE GENOMIC DNA]</scope>
    <source>
        <strain evidence="2 3">IGB-41</strain>
    </source>
</reference>
<dbReference type="Proteomes" id="UP000037939">
    <property type="component" value="Unassembled WGS sequence"/>
</dbReference>